<evidence type="ECO:0000313" key="6">
    <source>
        <dbReference type="Proteomes" id="UP000737018"/>
    </source>
</evidence>
<evidence type="ECO:0000256" key="2">
    <source>
        <dbReference type="ARBA" id="ARBA00022801"/>
    </source>
</evidence>
<comment type="similarity">
    <text evidence="1 4">Belongs to the glycosyl hydrolase 37 family.</text>
</comment>
<evidence type="ECO:0000313" key="5">
    <source>
        <dbReference type="EMBL" id="KAF3962658.1"/>
    </source>
</evidence>
<dbReference type="InterPro" id="IPR012341">
    <property type="entry name" value="6hp_glycosidase-like_sf"/>
</dbReference>
<gene>
    <name evidence="5" type="ORF">CMV_012858</name>
</gene>
<name>A0A8J4R2U9_9ROSI</name>
<dbReference type="PANTHER" id="PTHR23403:SF1">
    <property type="entry name" value="TREHALASE"/>
    <property type="match status" value="1"/>
</dbReference>
<organism evidence="5 6">
    <name type="scientific">Castanea mollissima</name>
    <name type="common">Chinese chestnut</name>
    <dbReference type="NCBI Taxonomy" id="60419"/>
    <lineage>
        <taxon>Eukaryota</taxon>
        <taxon>Viridiplantae</taxon>
        <taxon>Streptophyta</taxon>
        <taxon>Embryophyta</taxon>
        <taxon>Tracheophyta</taxon>
        <taxon>Spermatophyta</taxon>
        <taxon>Magnoliopsida</taxon>
        <taxon>eudicotyledons</taxon>
        <taxon>Gunneridae</taxon>
        <taxon>Pentapetalae</taxon>
        <taxon>rosids</taxon>
        <taxon>fabids</taxon>
        <taxon>Fagales</taxon>
        <taxon>Fagaceae</taxon>
        <taxon>Castanea</taxon>
    </lineage>
</organism>
<dbReference type="GO" id="GO:0004555">
    <property type="term" value="F:alpha,alpha-trehalase activity"/>
    <property type="evidence" value="ECO:0007669"/>
    <property type="project" value="UniProtKB-EC"/>
</dbReference>
<dbReference type="InterPro" id="IPR018232">
    <property type="entry name" value="Glyco_hydro_37_CS"/>
</dbReference>
<dbReference type="Gene3D" id="1.50.10.10">
    <property type="match status" value="2"/>
</dbReference>
<sequence>MAVTESLSHCSSSDKGPVVPTTPMVTFLERVQEAALKTVKETNFDPKLYVDLSLKLNLSTTEKAFDLLQKSANGSLSVEGLKGFIEKYFGRAGSDLMYVEPVDFVPEPEGFLPKVENPEVRAWALEVHALWKNLSRKVSDEVHKRPELHTILPLPEQVVIPGSRFREVYYWDSYWVISSSDTGPVIPTTPLVTFLERVQEAALKTFNETNFDPKLYVDLSLKLDFSTAEKGFNELRKSANGSLSVEGLKGFIEKHFEGAGNDMVYVQPVDFVPEPEGFLPKVENPEVRAWALEVHALWKNLSRKVSDEVHKRPELHTVLPLPEQVMIPGSRFREVYYWDSYWVIRGLLASKMHETAKAIVTNLIYLIEEYGFVLNGARAYYTNRSQPPLLSAMVHAIYSRTGDMQLVRKSLPALLKEYHFWNSGIHKVTIQDAQSCNHTLNRYYAMWNKPRPESSTIDTKSASNISNVSEKQHFYREVASSAESGWDFSTRWMRNPPDLTTLATTSILPVDLNAYILRMELDIAFLAKVTGDNSTAEHFLKASQARKEAIKSVFWNAEMGQWLDYWLNDSTCQEPQTWEACNQNKNVFASNFIPLWIESFHSDKSLVKKVMESLKKSGLLRAAGIATSLTNSGEQWDFPNGWAPLQHMIVEGLGRSESKKARSVAEDIAVRWIRTNYAGYKKTGTMHEKYDVEKCGEFGGGGEYVPQTGFGWSNGVVLAFLEEFGWPQDRKIGC</sequence>
<dbReference type="Proteomes" id="UP000737018">
    <property type="component" value="Unassembled WGS sequence"/>
</dbReference>
<keyword evidence="3 4" id="KW-0326">Glycosidase</keyword>
<comment type="caution">
    <text evidence="5">The sequence shown here is derived from an EMBL/GenBank/DDBJ whole genome shotgun (WGS) entry which is preliminary data.</text>
</comment>
<dbReference type="PRINTS" id="PR00744">
    <property type="entry name" value="GLHYDRLASE37"/>
</dbReference>
<dbReference type="Pfam" id="PF01204">
    <property type="entry name" value="Trehalase"/>
    <property type="match status" value="2"/>
</dbReference>
<reference evidence="5" key="1">
    <citation type="submission" date="2020-03" db="EMBL/GenBank/DDBJ databases">
        <title>Castanea mollissima Vanexum genome sequencing.</title>
        <authorList>
            <person name="Staton M."/>
        </authorList>
    </citation>
    <scope>NUCLEOTIDE SEQUENCE</scope>
    <source>
        <tissue evidence="5">Leaf</tissue>
    </source>
</reference>
<evidence type="ECO:0000256" key="1">
    <source>
        <dbReference type="ARBA" id="ARBA00005615"/>
    </source>
</evidence>
<protein>
    <recommendedName>
        <fullName evidence="4">Trehalase</fullName>
        <ecNumber evidence="4">3.2.1.28</ecNumber>
    </recommendedName>
    <alternativeName>
        <fullName evidence="4">Alpha-trehalose glucohydrolase</fullName>
    </alternativeName>
</protein>
<dbReference type="InterPro" id="IPR001661">
    <property type="entry name" value="Glyco_hydro_37"/>
</dbReference>
<dbReference type="PROSITE" id="PS00928">
    <property type="entry name" value="TREHALASE_2"/>
    <property type="match status" value="1"/>
</dbReference>
<evidence type="ECO:0000256" key="3">
    <source>
        <dbReference type="ARBA" id="ARBA00023295"/>
    </source>
</evidence>
<dbReference type="EMBL" id="JRKL02001680">
    <property type="protein sequence ID" value="KAF3962658.1"/>
    <property type="molecule type" value="Genomic_DNA"/>
</dbReference>
<dbReference type="AlphaFoldDB" id="A0A8J4R2U9"/>
<evidence type="ECO:0000256" key="4">
    <source>
        <dbReference type="RuleBase" id="RU361180"/>
    </source>
</evidence>
<dbReference type="PANTHER" id="PTHR23403">
    <property type="entry name" value="TREHALASE"/>
    <property type="match status" value="1"/>
</dbReference>
<keyword evidence="2 4" id="KW-0378">Hydrolase</keyword>
<comment type="catalytic activity">
    <reaction evidence="4">
        <text>alpha,alpha-trehalose + H2O = alpha-D-glucose + beta-D-glucose</text>
        <dbReference type="Rhea" id="RHEA:32675"/>
        <dbReference type="ChEBI" id="CHEBI:15377"/>
        <dbReference type="ChEBI" id="CHEBI:15903"/>
        <dbReference type="ChEBI" id="CHEBI:16551"/>
        <dbReference type="ChEBI" id="CHEBI:17925"/>
        <dbReference type="EC" id="3.2.1.28"/>
    </reaction>
</comment>
<proteinExistence type="inferred from homology"/>
<accession>A0A8J4R2U9</accession>
<dbReference type="GO" id="GO:0005993">
    <property type="term" value="P:trehalose catabolic process"/>
    <property type="evidence" value="ECO:0007669"/>
    <property type="project" value="TreeGrafter"/>
</dbReference>
<dbReference type="OrthoDB" id="3542292at2759"/>
<dbReference type="EC" id="3.2.1.28" evidence="4"/>
<dbReference type="SUPFAM" id="SSF48208">
    <property type="entry name" value="Six-hairpin glycosidases"/>
    <property type="match status" value="2"/>
</dbReference>
<dbReference type="InterPro" id="IPR008928">
    <property type="entry name" value="6-hairpin_glycosidase_sf"/>
</dbReference>
<keyword evidence="6" id="KW-1185">Reference proteome</keyword>